<feature type="domain" description="Gfo/Idh/MocA-like oxidoreductase N-terminal" evidence="2">
    <location>
        <begin position="4"/>
        <end position="117"/>
    </location>
</feature>
<dbReference type="Proteomes" id="UP000218965">
    <property type="component" value="Chromosome"/>
</dbReference>
<dbReference type="RefSeq" id="WP_096423079.1">
    <property type="nucleotide sequence ID" value="NZ_AP017315.1"/>
</dbReference>
<dbReference type="Pfam" id="PF22725">
    <property type="entry name" value="GFO_IDH_MocA_C3"/>
    <property type="match status" value="1"/>
</dbReference>
<protein>
    <submittedName>
        <fullName evidence="4">Oxidoreductase family, NAD-binding Rossmann fold domain protein</fullName>
    </submittedName>
</protein>
<evidence type="ECO:0000256" key="1">
    <source>
        <dbReference type="ARBA" id="ARBA00023027"/>
    </source>
</evidence>
<dbReference type="AlphaFoldDB" id="A0A0U5BSK0"/>
<dbReference type="SUPFAM" id="SSF51735">
    <property type="entry name" value="NAD(P)-binding Rossmann-fold domains"/>
    <property type="match status" value="1"/>
</dbReference>
<organism evidence="4 5">
    <name type="scientific">Microcella alkaliphila</name>
    <dbReference type="NCBI Taxonomy" id="279828"/>
    <lineage>
        <taxon>Bacteria</taxon>
        <taxon>Bacillati</taxon>
        <taxon>Actinomycetota</taxon>
        <taxon>Actinomycetes</taxon>
        <taxon>Micrococcales</taxon>
        <taxon>Microbacteriaceae</taxon>
        <taxon>Microcella</taxon>
    </lineage>
</organism>
<sequence length="360" mass="38610">MRYRTTIIGTGAIAHAHADAVAAHAERFELVAVCDLDAERGREFADRHRASAVFDDAERMIAETRPDFVQICTPPGSHVPLMIAALRAGAVPIVEKPPALSLAELDEVIAVERETGLAAIGVFQQRFGSGADTLAAMMADGVLGRPLVATCETLWYRDADYFAVPWRGTWQSEGGGPTMGHGIHQLSTLLGLLGPWSDVRAVARRQSRPTETEDVSAALVTFASGAVATVVNSLVSPRETSRVRIDFEHATAELEHLYGYTRDAWRFTPAPDSPHLAERWAADTTHHESSHTAQFADVLDALDAGRPAPVTMADARELLDLAAATYKSAFTGATVAAGEIGPGDPFYTSMRGTGAPWETP</sequence>
<dbReference type="SUPFAM" id="SSF55347">
    <property type="entry name" value="Glyceraldehyde-3-phosphate dehydrogenase-like, C-terminal domain"/>
    <property type="match status" value="1"/>
</dbReference>
<dbReference type="OrthoDB" id="9815825at2"/>
<proteinExistence type="predicted"/>
<evidence type="ECO:0000259" key="3">
    <source>
        <dbReference type="Pfam" id="PF22725"/>
    </source>
</evidence>
<dbReference type="Pfam" id="PF01408">
    <property type="entry name" value="GFO_IDH_MocA"/>
    <property type="match status" value="1"/>
</dbReference>
<dbReference type="KEGG" id="malk:MalAC0309_2511"/>
<dbReference type="InterPro" id="IPR000683">
    <property type="entry name" value="Gfo/Idh/MocA-like_OxRdtase_N"/>
</dbReference>
<dbReference type="InterPro" id="IPR036291">
    <property type="entry name" value="NAD(P)-bd_dom_sf"/>
</dbReference>
<dbReference type="PANTHER" id="PTHR43249:SF1">
    <property type="entry name" value="D-GLUCOSIDE 3-DEHYDROGENASE"/>
    <property type="match status" value="1"/>
</dbReference>
<reference evidence="5" key="1">
    <citation type="submission" date="2015-12" db="EMBL/GenBank/DDBJ databases">
        <authorList>
            <person name="Shamseldin A."/>
            <person name="Moawad H."/>
            <person name="Abd El-Rahim W.M."/>
            <person name="Sadowsky M.J."/>
        </authorList>
    </citation>
    <scope>NUCLEOTIDE SEQUENCE [LARGE SCALE GENOMIC DNA]</scope>
    <source>
        <strain evidence="5">JAM AC0309</strain>
    </source>
</reference>
<dbReference type="InterPro" id="IPR055170">
    <property type="entry name" value="GFO_IDH_MocA-like_dom"/>
</dbReference>
<accession>A0A0U5BSK0</accession>
<keyword evidence="1" id="KW-0520">NAD</keyword>
<dbReference type="Gene3D" id="3.40.50.720">
    <property type="entry name" value="NAD(P)-binding Rossmann-like Domain"/>
    <property type="match status" value="1"/>
</dbReference>
<dbReference type="EMBL" id="AP017315">
    <property type="protein sequence ID" value="BAU33350.1"/>
    <property type="molecule type" value="Genomic_DNA"/>
</dbReference>
<evidence type="ECO:0000313" key="4">
    <source>
        <dbReference type="EMBL" id="BAU33350.1"/>
    </source>
</evidence>
<dbReference type="PANTHER" id="PTHR43249">
    <property type="entry name" value="UDP-N-ACETYL-2-AMINO-2-DEOXY-D-GLUCURONATE OXIDASE"/>
    <property type="match status" value="1"/>
</dbReference>
<evidence type="ECO:0000259" key="2">
    <source>
        <dbReference type="Pfam" id="PF01408"/>
    </source>
</evidence>
<gene>
    <name evidence="4" type="ORF">MalAC0309_2511</name>
</gene>
<dbReference type="Gene3D" id="3.30.360.10">
    <property type="entry name" value="Dihydrodipicolinate Reductase, domain 2"/>
    <property type="match status" value="1"/>
</dbReference>
<name>A0A0U5BSK0_9MICO</name>
<feature type="domain" description="GFO/IDH/MocA-like oxidoreductase" evidence="3">
    <location>
        <begin position="133"/>
        <end position="252"/>
    </location>
</feature>
<dbReference type="GO" id="GO:0000166">
    <property type="term" value="F:nucleotide binding"/>
    <property type="evidence" value="ECO:0007669"/>
    <property type="project" value="InterPro"/>
</dbReference>
<evidence type="ECO:0000313" key="5">
    <source>
        <dbReference type="Proteomes" id="UP000218965"/>
    </source>
</evidence>
<reference evidence="4 5" key="2">
    <citation type="submission" date="2016-01" db="EMBL/GenBank/DDBJ databases">
        <title>Microcella alkaliphila JAM AC0309 whole genome shotgun sequence.</title>
        <authorList>
            <person name="Kurata A."/>
            <person name="Hirose Y."/>
            <person name="Kishimoto N."/>
            <person name="Kobayashi T."/>
        </authorList>
    </citation>
    <scope>NUCLEOTIDE SEQUENCE [LARGE SCALE GENOMIC DNA]</scope>
    <source>
        <strain evidence="4 5">JAM AC0309</strain>
    </source>
</reference>
<dbReference type="InterPro" id="IPR052515">
    <property type="entry name" value="Gfo/Idh/MocA_Oxidoreductase"/>
</dbReference>